<dbReference type="InterPro" id="IPR045340">
    <property type="entry name" value="DUF6533"/>
</dbReference>
<dbReference type="HOGENOM" id="CLU_053360_2_0_1"/>
<gene>
    <name evidence="3" type="ORF">PHLGIDRAFT_129899</name>
</gene>
<keyword evidence="1" id="KW-0472">Membrane</keyword>
<organism evidence="3 4">
    <name type="scientific">Phlebiopsis gigantea (strain 11061_1 CR5-6)</name>
    <name type="common">White-rot fungus</name>
    <name type="synonym">Peniophora gigantea</name>
    <dbReference type="NCBI Taxonomy" id="745531"/>
    <lineage>
        <taxon>Eukaryota</taxon>
        <taxon>Fungi</taxon>
        <taxon>Dikarya</taxon>
        <taxon>Basidiomycota</taxon>
        <taxon>Agaricomycotina</taxon>
        <taxon>Agaricomycetes</taxon>
        <taxon>Polyporales</taxon>
        <taxon>Phanerochaetaceae</taxon>
        <taxon>Phlebiopsis</taxon>
    </lineage>
</organism>
<evidence type="ECO:0000313" key="3">
    <source>
        <dbReference type="EMBL" id="KIP03866.1"/>
    </source>
</evidence>
<keyword evidence="1" id="KW-1133">Transmembrane helix</keyword>
<dbReference type="Proteomes" id="UP000053257">
    <property type="component" value="Unassembled WGS sequence"/>
</dbReference>
<sequence>MNSDWLFVAIPALVFYEYLITFGQELMVVWRRKFTWASVLLVAIRWTILLEAIFLVLPQPSETRLVSMQYKRRESDVVALPKLSWTDDDGPEPVFSALRIFAISGRNLKLFLVVLIQGLAPVFINAIITAHAGVNFPFIGPKLVICQAAFVPPRPLALVCKSARSSAIAIASRVPVVISEAIILVVTWKKTFYSRQNLLRARITTSLTQSLLRDGTLYFVVLLLLNVAQLVILSSVDSLEFIGPLLDTLPPILISRFIMNLRRATGHPGLTEEHSDSQAAFTGVAFRDVTNTLRELGQELDHGLSSPVRSEGSSFRQRSVASQSVWSSSSGYDAVDGDGFVNIALEEIRQPAAVHRTEAPNRTGLV</sequence>
<feature type="transmembrane region" description="Helical" evidence="1">
    <location>
        <begin position="110"/>
        <end position="134"/>
    </location>
</feature>
<keyword evidence="1" id="KW-0812">Transmembrane</keyword>
<dbReference type="OrthoDB" id="2753849at2759"/>
<reference evidence="3 4" key="1">
    <citation type="journal article" date="2014" name="PLoS Genet.">
        <title>Analysis of the Phlebiopsis gigantea genome, transcriptome and secretome provides insight into its pioneer colonization strategies of wood.</title>
        <authorList>
            <person name="Hori C."/>
            <person name="Ishida T."/>
            <person name="Igarashi K."/>
            <person name="Samejima M."/>
            <person name="Suzuki H."/>
            <person name="Master E."/>
            <person name="Ferreira P."/>
            <person name="Ruiz-Duenas F.J."/>
            <person name="Held B."/>
            <person name="Canessa P."/>
            <person name="Larrondo L.F."/>
            <person name="Schmoll M."/>
            <person name="Druzhinina I.S."/>
            <person name="Kubicek C.P."/>
            <person name="Gaskell J.A."/>
            <person name="Kersten P."/>
            <person name="St John F."/>
            <person name="Glasner J."/>
            <person name="Sabat G."/>
            <person name="Splinter BonDurant S."/>
            <person name="Syed K."/>
            <person name="Yadav J."/>
            <person name="Mgbeahuruike A.C."/>
            <person name="Kovalchuk A."/>
            <person name="Asiegbu F.O."/>
            <person name="Lackner G."/>
            <person name="Hoffmeister D."/>
            <person name="Rencoret J."/>
            <person name="Gutierrez A."/>
            <person name="Sun H."/>
            <person name="Lindquist E."/>
            <person name="Barry K."/>
            <person name="Riley R."/>
            <person name="Grigoriev I.V."/>
            <person name="Henrissat B."/>
            <person name="Kues U."/>
            <person name="Berka R.M."/>
            <person name="Martinez A.T."/>
            <person name="Covert S.F."/>
            <person name="Blanchette R.A."/>
            <person name="Cullen D."/>
        </authorList>
    </citation>
    <scope>NUCLEOTIDE SEQUENCE [LARGE SCALE GENOMIC DNA]</scope>
    <source>
        <strain evidence="3 4">11061_1 CR5-6</strain>
    </source>
</reference>
<evidence type="ECO:0000313" key="4">
    <source>
        <dbReference type="Proteomes" id="UP000053257"/>
    </source>
</evidence>
<dbReference type="AlphaFoldDB" id="A0A0C3RTA8"/>
<feature type="transmembrane region" description="Helical" evidence="1">
    <location>
        <begin position="34"/>
        <end position="57"/>
    </location>
</feature>
<evidence type="ECO:0000259" key="2">
    <source>
        <dbReference type="Pfam" id="PF20151"/>
    </source>
</evidence>
<keyword evidence="4" id="KW-1185">Reference proteome</keyword>
<feature type="domain" description="DUF6533" evidence="2">
    <location>
        <begin position="7"/>
        <end position="50"/>
    </location>
</feature>
<dbReference type="Pfam" id="PF20151">
    <property type="entry name" value="DUF6533"/>
    <property type="match status" value="1"/>
</dbReference>
<evidence type="ECO:0000256" key="1">
    <source>
        <dbReference type="SAM" id="Phobius"/>
    </source>
</evidence>
<name>A0A0C3RTA8_PHLG1</name>
<accession>A0A0C3RTA8</accession>
<feature type="transmembrane region" description="Helical" evidence="1">
    <location>
        <begin position="6"/>
        <end position="22"/>
    </location>
</feature>
<dbReference type="EMBL" id="KN840597">
    <property type="protein sequence ID" value="KIP03866.1"/>
    <property type="molecule type" value="Genomic_DNA"/>
</dbReference>
<proteinExistence type="predicted"/>
<protein>
    <recommendedName>
        <fullName evidence="2">DUF6533 domain-containing protein</fullName>
    </recommendedName>
</protein>
<feature type="transmembrane region" description="Helical" evidence="1">
    <location>
        <begin position="216"/>
        <end position="235"/>
    </location>
</feature>